<proteinExistence type="predicted"/>
<dbReference type="RefSeq" id="WP_350402543.1">
    <property type="nucleotide sequence ID" value="NZ_JBELOE010000259.1"/>
</dbReference>
<dbReference type="InterPro" id="IPR008928">
    <property type="entry name" value="6-hairpin_glycosidase_sf"/>
</dbReference>
<feature type="chain" id="PRO_5047064899" evidence="1">
    <location>
        <begin position="21"/>
        <end position="1004"/>
    </location>
</feature>
<dbReference type="Gene3D" id="1.50.10.10">
    <property type="match status" value="1"/>
</dbReference>
<keyword evidence="1" id="KW-0732">Signal</keyword>
<dbReference type="InterPro" id="IPR012341">
    <property type="entry name" value="6hp_glycosidase-like_sf"/>
</dbReference>
<organism evidence="2 3">
    <name type="scientific">Catenovulum sediminis</name>
    <dbReference type="NCBI Taxonomy" id="1740262"/>
    <lineage>
        <taxon>Bacteria</taxon>
        <taxon>Pseudomonadati</taxon>
        <taxon>Pseudomonadota</taxon>
        <taxon>Gammaproteobacteria</taxon>
        <taxon>Alteromonadales</taxon>
        <taxon>Alteromonadaceae</taxon>
        <taxon>Catenovulum</taxon>
    </lineage>
</organism>
<feature type="signal peptide" evidence="1">
    <location>
        <begin position="1"/>
        <end position="20"/>
    </location>
</feature>
<evidence type="ECO:0000313" key="3">
    <source>
        <dbReference type="Proteomes" id="UP001467690"/>
    </source>
</evidence>
<comment type="caution">
    <text evidence="2">The sequence shown here is derived from an EMBL/GenBank/DDBJ whole genome shotgun (WGS) entry which is preliminary data.</text>
</comment>
<dbReference type="Gene3D" id="2.60.40.3620">
    <property type="match status" value="1"/>
</dbReference>
<evidence type="ECO:0000313" key="2">
    <source>
        <dbReference type="EMBL" id="MER2493287.1"/>
    </source>
</evidence>
<dbReference type="EMBL" id="JBELOE010000259">
    <property type="protein sequence ID" value="MER2493287.1"/>
    <property type="molecule type" value="Genomic_DNA"/>
</dbReference>
<dbReference type="SUPFAM" id="SSF48208">
    <property type="entry name" value="Six-hairpin glycosidases"/>
    <property type="match status" value="1"/>
</dbReference>
<name>A0ABV1RKK2_9ALTE</name>
<keyword evidence="3" id="KW-1185">Reference proteome</keyword>
<accession>A0ABV1RKK2</accession>
<evidence type="ECO:0000256" key="1">
    <source>
        <dbReference type="SAM" id="SignalP"/>
    </source>
</evidence>
<reference evidence="2 3" key="1">
    <citation type="submission" date="2024-06" db="EMBL/GenBank/DDBJ databases">
        <authorList>
            <person name="Chen R.Y."/>
        </authorList>
    </citation>
    <scope>NUCLEOTIDE SEQUENCE [LARGE SCALE GENOMIC DNA]</scope>
    <source>
        <strain evidence="2 3">D2</strain>
    </source>
</reference>
<protein>
    <submittedName>
        <fullName evidence="2">Esterase</fullName>
    </submittedName>
</protein>
<dbReference type="PROSITE" id="PS51257">
    <property type="entry name" value="PROKAR_LIPOPROTEIN"/>
    <property type="match status" value="1"/>
</dbReference>
<sequence length="1004" mass="110572">MFLKFAFGSGALRYIIAALALTGCIQTSPTAPNSLNASHSSSTPSAAQAQQKNQYVPGNILYIRGGFNGWSAATPLLQMDGKPGVFSAQAKITIGNHGFKIAPSDWAYEWVVNGNQIQMISLNKTYPLQLAGGPEDSLFVEKTGVYQFILDMQDKSQPYLTVKLLKTIGSGEKAPHVRGANKVQLEFSTFDEQLEGATFSIQSEENGLRTYVHSTTQALRDPVPQYSVYAEDAELPYSRSGNIAFDALFALAIDEMKLDSVSEIKDGNYNAGQPIACECFETGEKWNYVWTRDLSYAADLSLAMLDPVRVKNSLEFKTSSFRENIQPSKFVKAENAGLQIIQDTGSGGSWPVSTDRMTWAFGAEAALNNLPPKQRKALADVALPALVGSIENDRLAAFNPELGLYMGEQSFLDWREQSYANWIVNDLSSMASAVSLSTNAGHYQALQLAARLANEKEDQALAQKYAVWAEQLKQAINQHLWLAEAGMYSSLTAAHFDYQPMAKFDWLGQSLAIVSGIADQQKTQEILANYPHGPMGAPVIFPQQPGIPIYHNRAIWPFVTAYGLKAAKIGQNTEVANAAYETLMRAAALNLSNMENLEWLSAQPIMLDKQNPQLSGPVINSKRQLWSVAAYLSLVVNQVYGLEATADGLKISPFITAKLRREWFSEQTEIALKNYDYKGKKLNVKLLLPTKTIEQGGYTVDNIKLNNKLVSDTISLQQLDKEPVNQLIVQLKVASHYSSQITRVESHPLEFDEQVFAPYEPKLAVIKKAHHVEVQLIDKQNLAGRVEYTIYRNGVQVASQLTASKWLDSDPNEGQNCYSASAQFKSSGNKSHHSQVMCTEAAKIIPVDAANVRSTVGLKNAERGAYIADWGAQQDVLSVNEVQISKAGLYAIQVNYANHANAINLGISNGVKWMQVTNSQTGKIVAEGVVQLPHTQKNEINLVNNLSTPLNAKLKKGSYTIKLQDFYNMSYLKSNKTFTGTGGINGIFNKFDIYAVTLMLLPLK</sequence>
<dbReference type="Gene3D" id="2.60.120.260">
    <property type="entry name" value="Galactose-binding domain-like"/>
    <property type="match status" value="1"/>
</dbReference>
<gene>
    <name evidence="2" type="ORF">ABS311_15515</name>
</gene>
<dbReference type="Proteomes" id="UP001467690">
    <property type="component" value="Unassembled WGS sequence"/>
</dbReference>